<dbReference type="OrthoDB" id="7961152at2"/>
<dbReference type="RefSeq" id="WP_161345097.1">
    <property type="nucleotide sequence ID" value="NZ_BMGW01000004.1"/>
</dbReference>
<reference evidence="2 3" key="1">
    <citation type="submission" date="2020-01" db="EMBL/GenBank/DDBJ databases">
        <title>Frigidibacter albus SP32T (=CGMCC 1.13995T).</title>
        <authorList>
            <person name="Liao X."/>
        </authorList>
    </citation>
    <scope>NUCLEOTIDE SEQUENCE [LARGE SCALE GENOMIC DNA]</scope>
    <source>
        <strain evidence="2 3">SP32</strain>
    </source>
</reference>
<dbReference type="InterPro" id="IPR045601">
    <property type="entry name" value="DUF6455"/>
</dbReference>
<sequence length="95" mass="10305">MCEARTLNRHAALVSRMAETLGLDLSQATREGRLSAETWRDAVMSCTCCADPGDCMTWLAEHQDTGAEAPPDYCRNTDLMARLAQGKEARNGTAG</sequence>
<organism evidence="2 3">
    <name type="scientific">Frigidibacter albus</name>
    <dbReference type="NCBI Taxonomy" id="1465486"/>
    <lineage>
        <taxon>Bacteria</taxon>
        <taxon>Pseudomonadati</taxon>
        <taxon>Pseudomonadota</taxon>
        <taxon>Alphaproteobacteria</taxon>
        <taxon>Rhodobacterales</taxon>
        <taxon>Paracoccaceae</taxon>
        <taxon>Frigidibacter</taxon>
    </lineage>
</organism>
<comment type="caution">
    <text evidence="2">The sequence shown here is derived from an EMBL/GenBank/DDBJ whole genome shotgun (WGS) entry which is preliminary data.</text>
</comment>
<name>A0A6L8VF16_9RHOB</name>
<keyword evidence="3" id="KW-1185">Reference proteome</keyword>
<accession>A0A6L8VF16</accession>
<feature type="domain" description="DUF6455" evidence="1">
    <location>
        <begin position="1"/>
        <end position="85"/>
    </location>
</feature>
<dbReference type="AlphaFoldDB" id="A0A6L8VF16"/>
<dbReference type="Pfam" id="PF20056">
    <property type="entry name" value="DUF6455"/>
    <property type="match status" value="1"/>
</dbReference>
<proteinExistence type="predicted"/>
<dbReference type="Proteomes" id="UP000477083">
    <property type="component" value="Unassembled WGS sequence"/>
</dbReference>
<dbReference type="EMBL" id="WWNR01000004">
    <property type="protein sequence ID" value="MZQ88957.1"/>
    <property type="molecule type" value="Genomic_DNA"/>
</dbReference>
<protein>
    <recommendedName>
        <fullName evidence="1">DUF6455 domain-containing protein</fullName>
    </recommendedName>
</protein>
<evidence type="ECO:0000313" key="3">
    <source>
        <dbReference type="Proteomes" id="UP000477083"/>
    </source>
</evidence>
<evidence type="ECO:0000259" key="1">
    <source>
        <dbReference type="Pfam" id="PF20056"/>
    </source>
</evidence>
<evidence type="ECO:0000313" key="2">
    <source>
        <dbReference type="EMBL" id="MZQ88957.1"/>
    </source>
</evidence>
<gene>
    <name evidence="2" type="ORF">GS660_07575</name>
</gene>